<feature type="region of interest" description="Disordered" evidence="1">
    <location>
        <begin position="176"/>
        <end position="211"/>
    </location>
</feature>
<name>H9B9U8_EIMTE</name>
<evidence type="ECO:0000313" key="3">
    <source>
        <dbReference type="EMBL" id="AET50758.1"/>
    </source>
</evidence>
<dbReference type="AlphaFoldDB" id="H9B9U8"/>
<accession>H9B9U8</accession>
<organism evidence="3">
    <name type="scientific">Eimeria tenella</name>
    <name type="common">Coccidian parasite</name>
    <dbReference type="NCBI Taxonomy" id="5802"/>
    <lineage>
        <taxon>Eukaryota</taxon>
        <taxon>Sar</taxon>
        <taxon>Alveolata</taxon>
        <taxon>Apicomplexa</taxon>
        <taxon>Conoidasida</taxon>
        <taxon>Coccidia</taxon>
        <taxon>Eucoccidiorida</taxon>
        <taxon>Eimeriorina</taxon>
        <taxon>Eimeriidae</taxon>
        <taxon>Eimeria</taxon>
    </lineage>
</organism>
<evidence type="ECO:0008006" key="4">
    <source>
        <dbReference type="Google" id="ProtNLM"/>
    </source>
</evidence>
<feature type="transmembrane region" description="Helical" evidence="2">
    <location>
        <begin position="346"/>
        <end position="372"/>
    </location>
</feature>
<dbReference type="VEuPathDB" id="ToxoDB:ETH_00011130"/>
<reference evidence="3" key="1">
    <citation type="journal article" date="2012" name="BMC Genomics">
        <title>Characterisation of full-length cDNA sequences provides insights into the Eimeria tenella transcriptome.</title>
        <authorList>
            <person name="Amiruddin N."/>
            <person name="Lee X.W."/>
            <person name="Blake D.P."/>
            <person name="Suzuki Y."/>
            <person name="Tay Y.L."/>
            <person name="Lim L.S."/>
            <person name="Tomley F.M."/>
            <person name="Watanabe J."/>
            <person name="Sugimoto C."/>
            <person name="Wan K.L."/>
        </authorList>
    </citation>
    <scope>NUCLEOTIDE SEQUENCE</scope>
    <source>
        <strain evidence="3">Houghton</strain>
    </source>
</reference>
<proteinExistence type="evidence at transcript level"/>
<feature type="transmembrane region" description="Helical" evidence="2">
    <location>
        <begin position="52"/>
        <end position="73"/>
    </location>
</feature>
<keyword evidence="2" id="KW-0472">Membrane</keyword>
<keyword evidence="2" id="KW-0812">Transmembrane</keyword>
<evidence type="ECO:0000256" key="1">
    <source>
        <dbReference type="SAM" id="MobiDB-lite"/>
    </source>
</evidence>
<dbReference type="EMBL" id="JN987535">
    <property type="protein sequence ID" value="AET50758.1"/>
    <property type="molecule type" value="mRNA"/>
</dbReference>
<keyword evidence="2" id="KW-1133">Transmembrane helix</keyword>
<protein>
    <recommendedName>
        <fullName evidence="4">Transmembrane protein</fullName>
    </recommendedName>
</protein>
<sequence length="384" mass="42029">MPIVMGFLSLSVGICCLFFMSTSGVIHCLLNCALGSLFSYLTYATNTQPKRWKARIAIVGNVLHILLLVSTIVQGSLLLRANVEAGADNNEVHTSSTFSSMLDYYFEYAEFDEQSSVALRFRTSPPEKANISSVPFVSNEKARAARSGNEPGGTISANRERFTSIIASLSSISQDVSGTRRKGDGRIRAKSNSKAPANLDEEQSQSTPKIGVSSAIAQWGRSKNLPPSYNFSNEDRACATKAVANGVFGESVFKRLRSLLYWGLFCGYAARNIILPRQWLLSCEEACHFKMLNFSRFEHDSQKQTEQAMKFVKALQGMTKAEARFCIATATVAACRIEEMYLHHGVAAALCAALPLSFVLAIFCITCIVACYRKATNAPKVQSA</sequence>
<evidence type="ECO:0000256" key="2">
    <source>
        <dbReference type="SAM" id="Phobius"/>
    </source>
</evidence>
<dbReference type="VEuPathDB" id="ToxoDB:ETH2_1149100"/>